<dbReference type="HAMAP" id="MF_01107">
    <property type="entry name" value="ArgD_aminotrans_3"/>
    <property type="match status" value="1"/>
</dbReference>
<dbReference type="EMBL" id="SSXH01000504">
    <property type="protein sequence ID" value="THJ65582.1"/>
    <property type="molecule type" value="Genomic_DNA"/>
</dbReference>
<evidence type="ECO:0000313" key="6">
    <source>
        <dbReference type="EMBL" id="THJ65582.1"/>
    </source>
</evidence>
<keyword evidence="5" id="KW-0055">Arginine biosynthesis</keyword>
<dbReference type="InterPro" id="IPR005814">
    <property type="entry name" value="Aminotrans_3"/>
</dbReference>
<comment type="miscellaneous">
    <text evidence="5">May also have succinyldiaminopimelate aminotransferase activity, thus carrying out the corresponding step in lysine biosynthesis.</text>
</comment>
<dbReference type="InterPro" id="IPR050103">
    <property type="entry name" value="Class-III_PLP-dep_AT"/>
</dbReference>
<keyword evidence="3 5" id="KW-0808">Transferase</keyword>
<dbReference type="InterPro" id="IPR015424">
    <property type="entry name" value="PyrdxlP-dep_Trfase"/>
</dbReference>
<dbReference type="GO" id="GO:0006526">
    <property type="term" value="P:L-arginine biosynthetic process"/>
    <property type="evidence" value="ECO:0007669"/>
    <property type="project" value="UniProtKB-UniRule"/>
</dbReference>
<dbReference type="InterPro" id="IPR015422">
    <property type="entry name" value="PyrdxlP-dep_Trfase_small"/>
</dbReference>
<dbReference type="CDD" id="cd00610">
    <property type="entry name" value="OAT_like"/>
    <property type="match status" value="1"/>
</dbReference>
<dbReference type="PIRSF" id="PIRSF000521">
    <property type="entry name" value="Transaminase_4ab_Lys_Orn"/>
    <property type="match status" value="1"/>
</dbReference>
<evidence type="ECO:0000256" key="3">
    <source>
        <dbReference type="ARBA" id="ARBA00022679"/>
    </source>
</evidence>
<dbReference type="EC" id="2.6.1.11" evidence="5"/>
<feature type="binding site" evidence="5">
    <location>
        <begin position="115"/>
        <end position="116"/>
    </location>
    <ligand>
        <name>pyridoxal 5'-phosphate</name>
        <dbReference type="ChEBI" id="CHEBI:597326"/>
    </ligand>
</feature>
<dbReference type="InterPro" id="IPR015421">
    <property type="entry name" value="PyrdxlP-dep_Trfase_major"/>
</dbReference>
<dbReference type="Gene3D" id="3.40.640.10">
    <property type="entry name" value="Type I PLP-dependent aspartate aminotransferase-like (Major domain)"/>
    <property type="match status" value="1"/>
</dbReference>
<evidence type="ECO:0000256" key="5">
    <source>
        <dbReference type="HAMAP-Rule" id="MF_01107"/>
    </source>
</evidence>
<dbReference type="SUPFAM" id="SSF53383">
    <property type="entry name" value="PLP-dependent transferases"/>
    <property type="match status" value="1"/>
</dbReference>
<dbReference type="FunFam" id="3.40.640.10:FF:000004">
    <property type="entry name" value="Acetylornithine aminotransferase"/>
    <property type="match status" value="1"/>
</dbReference>
<feature type="binding site" evidence="5">
    <location>
        <begin position="226"/>
        <end position="229"/>
    </location>
    <ligand>
        <name>pyridoxal 5'-phosphate</name>
        <dbReference type="ChEBI" id="CHEBI:597326"/>
    </ligand>
</feature>
<keyword evidence="5" id="KW-0963">Cytoplasm</keyword>
<dbReference type="GO" id="GO:0042802">
    <property type="term" value="F:identical protein binding"/>
    <property type="evidence" value="ECO:0007669"/>
    <property type="project" value="TreeGrafter"/>
</dbReference>
<keyword evidence="7" id="KW-1185">Reference proteome</keyword>
<dbReference type="PROSITE" id="PS00600">
    <property type="entry name" value="AA_TRANSFER_CLASS_3"/>
    <property type="match status" value="1"/>
</dbReference>
<sequence>MTADLLARRDAVVMATYGRPVISLVRGKGTRVWDDTGREYLDLLGGIAVSVLGHGHPAIRAAVVDQFDTLGHVSNLYANEPQVRLAERLVELLAAGTAAPGLPAGGAKIFFANSGAEANEAAIKIARRTGRPEIIAAEGSFHGRTLGALSITGQPAKRAPFEPLLPGVRFVPYGDAAALRAAVGERTAAVFLEPTLGEAGVVPPPAGYLAAARAACDDAGALLVFDEVQSGIGRTGSWFAHQAVGVRPDVVTLAKGLGGGLPIGACIGLGAAADLLRPGDHGSTFGGGPIVCAAALAVLDTIAAEGLLDHATRLGDRLATQIVEAGIPGIVGVRGVGLWRAIELDGPFAPAVETAARAAGYLVNAAVADAVRLAPPLILTDAEADAFVAALLAIFGAARDGGSLSEQASKVGA</sequence>
<dbReference type="AlphaFoldDB" id="A0A4S5E2M0"/>
<comment type="subcellular location">
    <subcellularLocation>
        <location evidence="5">Cytoplasm</location>
    </subcellularLocation>
</comment>
<comment type="caution">
    <text evidence="6">The sequence shown here is derived from an EMBL/GenBank/DDBJ whole genome shotgun (WGS) entry which is preliminary data.</text>
</comment>
<feature type="binding site" evidence="5">
    <location>
        <position position="283"/>
    </location>
    <ligand>
        <name>N(2)-acetyl-L-ornithine</name>
        <dbReference type="ChEBI" id="CHEBI:57805"/>
    </ligand>
</feature>
<comment type="pathway">
    <text evidence="5">Amino-acid biosynthesis; L-arginine biosynthesis; N(2)-acetyl-L-ornithine from L-glutamate: step 4/4.</text>
</comment>
<dbReference type="GO" id="GO:0005737">
    <property type="term" value="C:cytoplasm"/>
    <property type="evidence" value="ECO:0007669"/>
    <property type="project" value="UniProtKB-SubCell"/>
</dbReference>
<dbReference type="Gene3D" id="3.90.1150.10">
    <property type="entry name" value="Aspartate Aminotransferase, domain 1"/>
    <property type="match status" value="1"/>
</dbReference>
<evidence type="ECO:0000256" key="4">
    <source>
        <dbReference type="ARBA" id="ARBA00022898"/>
    </source>
</evidence>
<keyword evidence="4 5" id="KW-0663">Pyridoxal phosphate</keyword>
<feature type="modified residue" description="N6-(pyridoxal phosphate)lysine" evidence="5">
    <location>
        <position position="255"/>
    </location>
</feature>
<dbReference type="PANTHER" id="PTHR11986:SF79">
    <property type="entry name" value="ACETYLORNITHINE AMINOTRANSFERASE, MITOCHONDRIAL"/>
    <property type="match status" value="1"/>
</dbReference>
<dbReference type="Proteomes" id="UP000305282">
    <property type="component" value="Unassembled WGS sequence"/>
</dbReference>
<name>A0A4S5E2M0_9ACTN</name>
<dbReference type="Pfam" id="PF00202">
    <property type="entry name" value="Aminotran_3"/>
    <property type="match status" value="1"/>
</dbReference>
<feature type="binding site" evidence="5">
    <location>
        <position position="284"/>
    </location>
    <ligand>
        <name>pyridoxal 5'-phosphate</name>
        <dbReference type="ChEBI" id="CHEBI:597326"/>
    </ligand>
</feature>
<dbReference type="NCBIfam" id="TIGR00707">
    <property type="entry name" value="argD"/>
    <property type="match status" value="1"/>
</dbReference>
<feature type="binding site" evidence="5">
    <location>
        <position position="144"/>
    </location>
    <ligand>
        <name>N(2)-acetyl-L-ornithine</name>
        <dbReference type="ChEBI" id="CHEBI:57805"/>
    </ligand>
</feature>
<comment type="similarity">
    <text evidence="5">Belongs to the class-III pyridoxal-phosphate-dependent aminotransferase family. ArgD subfamily.</text>
</comment>
<proteinExistence type="inferred from homology"/>
<dbReference type="PANTHER" id="PTHR11986">
    <property type="entry name" value="AMINOTRANSFERASE CLASS III"/>
    <property type="match status" value="1"/>
</dbReference>
<dbReference type="InterPro" id="IPR004636">
    <property type="entry name" value="AcOrn/SuccOrn_fam"/>
</dbReference>
<gene>
    <name evidence="5" type="primary">argD</name>
    <name evidence="6" type="ORF">E7Y31_17120</name>
</gene>
<evidence type="ECO:0000256" key="1">
    <source>
        <dbReference type="ARBA" id="ARBA00022576"/>
    </source>
</evidence>
<comment type="cofactor">
    <cofactor evidence="5">
        <name>pyridoxal 5'-phosphate</name>
        <dbReference type="ChEBI" id="CHEBI:597326"/>
    </cofactor>
    <text evidence="5">Binds 1 pyridoxal phosphate per subunit.</text>
</comment>
<organism evidence="6 7">
    <name type="scientific">Candidatus Frankia alpina</name>
    <dbReference type="NCBI Taxonomy" id="2699483"/>
    <lineage>
        <taxon>Bacteria</taxon>
        <taxon>Bacillati</taxon>
        <taxon>Actinomycetota</taxon>
        <taxon>Actinomycetes</taxon>
        <taxon>Frankiales</taxon>
        <taxon>Frankiaceae</taxon>
        <taxon>Frankia</taxon>
    </lineage>
</organism>
<feature type="binding site" evidence="5">
    <location>
        <position position="141"/>
    </location>
    <ligand>
        <name>pyridoxal 5'-phosphate</name>
        <dbReference type="ChEBI" id="CHEBI:597326"/>
    </ligand>
</feature>
<dbReference type="GO" id="GO:0003992">
    <property type="term" value="F:N2-acetyl-L-ornithine:2-oxoglutarate 5-aminotransferase activity"/>
    <property type="evidence" value="ECO:0007669"/>
    <property type="project" value="UniProtKB-UniRule"/>
</dbReference>
<evidence type="ECO:0000313" key="7">
    <source>
        <dbReference type="Proteomes" id="UP000305282"/>
    </source>
</evidence>
<keyword evidence="2 5" id="KW-0028">Amino-acid biosynthesis</keyword>
<dbReference type="RefSeq" id="WP_136448975.1">
    <property type="nucleotide sequence ID" value="NZ_SSXH01000504.1"/>
</dbReference>
<dbReference type="UniPathway" id="UPA00068">
    <property type="reaction ID" value="UER00109"/>
</dbReference>
<reference evidence="6 7" key="1">
    <citation type="submission" date="2019-04" db="EMBL/GenBank/DDBJ databases">
        <title>Draft genome sequences for three unisolated Alnus-infective Frankia Sp+ strains, AgTrS, AiOr and AvVan, the first sequenced Frankia strains able to sporulate in-planta.</title>
        <authorList>
            <person name="Bethencourt L."/>
            <person name="Vautrin F."/>
            <person name="Taib N."/>
            <person name="Dubost A."/>
            <person name="Castro-Garcia L."/>
            <person name="Imbaud O."/>
            <person name="Abrouk D."/>
            <person name="Fournier P."/>
            <person name="Briolay J."/>
            <person name="Nguyen A."/>
            <person name="Normand P."/>
            <person name="Fernandez M.P."/>
            <person name="Brochier-Armanet C."/>
            <person name="Herrera-Belaroussi A."/>
        </authorList>
    </citation>
    <scope>NUCLEOTIDE SEQUENCE [LARGE SCALE GENOMIC DNA]</scope>
    <source>
        <strain evidence="6 7">AvVan</strain>
    </source>
</reference>
<comment type="subunit">
    <text evidence="5">Homodimer.</text>
</comment>
<comment type="catalytic activity">
    <reaction evidence="5">
        <text>N(2)-acetyl-L-ornithine + 2-oxoglutarate = N-acetyl-L-glutamate 5-semialdehyde + L-glutamate</text>
        <dbReference type="Rhea" id="RHEA:18049"/>
        <dbReference type="ChEBI" id="CHEBI:16810"/>
        <dbReference type="ChEBI" id="CHEBI:29123"/>
        <dbReference type="ChEBI" id="CHEBI:29985"/>
        <dbReference type="ChEBI" id="CHEBI:57805"/>
        <dbReference type="EC" id="2.6.1.11"/>
    </reaction>
</comment>
<dbReference type="InterPro" id="IPR049704">
    <property type="entry name" value="Aminotrans_3_PPA_site"/>
</dbReference>
<evidence type="ECO:0000256" key="2">
    <source>
        <dbReference type="ARBA" id="ARBA00022605"/>
    </source>
</evidence>
<accession>A0A4S5E2M0</accession>
<keyword evidence="1 5" id="KW-0032">Aminotransferase</keyword>
<protein>
    <recommendedName>
        <fullName evidence="5">Acetylornithine aminotransferase</fullName>
        <shortName evidence="5">ACOAT</shortName>
        <ecNumber evidence="5">2.6.1.11</ecNumber>
    </recommendedName>
</protein>
<dbReference type="NCBIfam" id="NF002874">
    <property type="entry name" value="PRK03244.1"/>
    <property type="match status" value="1"/>
</dbReference>
<dbReference type="OrthoDB" id="9801052at2"/>
<dbReference type="GO" id="GO:0030170">
    <property type="term" value="F:pyridoxal phosphate binding"/>
    <property type="evidence" value="ECO:0007669"/>
    <property type="project" value="InterPro"/>
</dbReference>